<keyword evidence="3" id="KW-0677">Repeat</keyword>
<dbReference type="Pfam" id="PF17836">
    <property type="entry name" value="PglD_N"/>
    <property type="match status" value="1"/>
</dbReference>
<dbReference type="InterPro" id="IPR020019">
    <property type="entry name" value="AcTrfase_PglD-like"/>
</dbReference>
<feature type="binding site" evidence="4">
    <location>
        <position position="66"/>
    </location>
    <ligand>
        <name>substrate</name>
    </ligand>
</feature>
<dbReference type="PANTHER" id="PTHR43300:SF7">
    <property type="entry name" value="UDP-N-ACETYLBACILLOSAMINE N-ACETYLTRANSFERASE"/>
    <property type="match status" value="1"/>
</dbReference>
<comment type="similarity">
    <text evidence="1">Belongs to the transferase hexapeptide repeat family.</text>
</comment>
<accession>A0A0A8J8G3</accession>
<organism evidence="8">
    <name type="scientific">Escherichia coli</name>
    <dbReference type="NCBI Taxonomy" id="562"/>
    <lineage>
        <taxon>Bacteria</taxon>
        <taxon>Pseudomonadati</taxon>
        <taxon>Pseudomonadota</taxon>
        <taxon>Gammaproteobacteria</taxon>
        <taxon>Enterobacterales</taxon>
        <taxon>Enterobacteriaceae</taxon>
        <taxon>Escherichia</taxon>
    </lineage>
</organism>
<evidence type="ECO:0000313" key="10">
    <source>
        <dbReference type="Proteomes" id="UP000184277"/>
    </source>
</evidence>
<evidence type="ECO:0000313" key="7">
    <source>
        <dbReference type="EMBL" id="AIG62396.1"/>
    </source>
</evidence>
<sequence>MKKKLIIIGAGGFAKAVIDSLDYDEYVLEGFIDSLKSGMHQGYPIVGHSLSDIRLPTDYYYFIAIGNPDDRALWLRQIQDLNLDTINVIDRTAIVSTRSSIGTCIYIGKMAIVNCDSQLEDGVVINTRALIEHGNYISYCTNVSTNVVLNGDVYVGEKSFIGSCSVVNGQIKIGKSTIIGSGSVVIRDIPDNVVVAGTPTRLIRER</sequence>
<evidence type="ECO:0000313" key="6">
    <source>
        <dbReference type="EMBL" id="AGN91823.1"/>
    </source>
</evidence>
<dbReference type="PANTHER" id="PTHR43300">
    <property type="entry name" value="ACETYLTRANSFERASE"/>
    <property type="match status" value="1"/>
</dbReference>
<name>A0A0A8J8G3_ECOLX</name>
<reference evidence="8" key="1">
    <citation type="journal article" date="2014" name="DNA Res.">
        <title>A complete view of the genetic diversity of the Escherichia coli O-antigen biosynthesis gene cluster.</title>
        <authorList>
            <person name="Iguchi A."/>
            <person name="Iyoda S."/>
            <person name="Kikuchi T."/>
            <person name="Ogura Y."/>
            <person name="Katsura K."/>
            <person name="Ohnishi M."/>
            <person name="Hayashi T."/>
            <person name="Thomson N.R."/>
        </authorList>
    </citation>
    <scope>NUCLEOTIDE SEQUENCE</scope>
    <source>
        <strain evidence="8">S239</strain>
    </source>
</reference>
<dbReference type="InterPro" id="IPR041561">
    <property type="entry name" value="PglD_N"/>
</dbReference>
<reference evidence="9 10" key="3">
    <citation type="submission" date="2016-10" db="EMBL/GenBank/DDBJ databases">
        <title>Comprehensive resistome analysis reveals the prevalence of NDM and MCR-1 in Chinese poultry production.</title>
        <authorList>
            <person name="Wang Y."/>
            <person name="Zhang R."/>
            <person name="Li J."/>
            <person name="Wu Z."/>
            <person name="Wenjuan Y."/>
            <person name="Schwarz S."/>
            <person name="Tyrrell J."/>
            <person name="Zheng Y."/>
            <person name="Wang S."/>
            <person name="Shen Z."/>
            <person name="Liu Z."/>
            <person name="Lei L."/>
            <person name="Li M."/>
            <person name="Zhang Q."/>
            <person name="Wu C."/>
            <person name="Zhang Q."/>
            <person name="Wu Y."/>
            <person name="Walsh T."/>
            <person name="Shen J."/>
        </authorList>
    </citation>
    <scope>NUCLEOTIDE SEQUENCE [LARGE SCALE GENOMIC DNA]</scope>
    <source>
        <strain evidence="9 10">570</strain>
    </source>
</reference>
<gene>
    <name evidence="8" type="primary">nnaD</name>
    <name evidence="6" type="synonym">wckD</name>
    <name evidence="9" type="ORF">BK383_01480</name>
</gene>
<dbReference type="CDD" id="cd03360">
    <property type="entry name" value="LbH_AT_putative"/>
    <property type="match status" value="1"/>
</dbReference>
<evidence type="ECO:0000256" key="4">
    <source>
        <dbReference type="PIRSR" id="PIRSR620019-2"/>
    </source>
</evidence>
<evidence type="ECO:0000313" key="9">
    <source>
        <dbReference type="EMBL" id="OJR57261.1"/>
    </source>
</evidence>
<dbReference type="Gene3D" id="2.160.10.10">
    <property type="entry name" value="Hexapeptide repeat proteins"/>
    <property type="match status" value="1"/>
</dbReference>
<proteinExistence type="inferred from homology"/>
<dbReference type="SUPFAM" id="SSF51161">
    <property type="entry name" value="Trimeric LpxA-like enzymes"/>
    <property type="match status" value="1"/>
</dbReference>
<dbReference type="NCBIfam" id="TIGR03570">
    <property type="entry name" value="NeuD_NnaD"/>
    <property type="match status" value="1"/>
</dbReference>
<evidence type="ECO:0000313" key="8">
    <source>
        <dbReference type="EMBL" id="BAQ01635.1"/>
    </source>
</evidence>
<dbReference type="InterPro" id="IPR011004">
    <property type="entry name" value="Trimer_LpxA-like_sf"/>
</dbReference>
<dbReference type="EMBL" id="JX501336">
    <property type="protein sequence ID" value="AGN91823.1"/>
    <property type="molecule type" value="Genomic_DNA"/>
</dbReference>
<keyword evidence="6" id="KW-0012">Acyltransferase</keyword>
<dbReference type="GO" id="GO:0016747">
    <property type="term" value="F:acyltransferase activity, transferring groups other than amino-acyl groups"/>
    <property type="evidence" value="ECO:0007669"/>
    <property type="project" value="UniProtKB-ARBA"/>
</dbReference>
<evidence type="ECO:0000259" key="5">
    <source>
        <dbReference type="Pfam" id="PF17836"/>
    </source>
</evidence>
<feature type="domain" description="PglD N-terminal" evidence="5">
    <location>
        <begin position="4"/>
        <end position="77"/>
    </location>
</feature>
<dbReference type="EMBL" id="AB812055">
    <property type="protein sequence ID" value="BAQ01635.1"/>
    <property type="molecule type" value="Genomic_DNA"/>
</dbReference>
<dbReference type="PROSITE" id="PS00101">
    <property type="entry name" value="HEXAPEP_TRANSFERASES"/>
    <property type="match status" value="1"/>
</dbReference>
<dbReference type="InterPro" id="IPR050179">
    <property type="entry name" value="Trans_hexapeptide_repeat"/>
</dbReference>
<protein>
    <submittedName>
        <fullName evidence="8">N-acetylneuraminate synthase</fullName>
    </submittedName>
    <submittedName>
        <fullName evidence="7">Shikimate dehydrogenase</fullName>
    </submittedName>
    <submittedName>
        <fullName evidence="6">Sialic acid O-acetyltransferase NeuD family sugar O-acyltransferase</fullName>
    </submittedName>
</protein>
<dbReference type="EMBL" id="MOKI01000001">
    <property type="protein sequence ID" value="OJR57261.1"/>
    <property type="molecule type" value="Genomic_DNA"/>
</dbReference>
<evidence type="ECO:0000256" key="2">
    <source>
        <dbReference type="ARBA" id="ARBA00022679"/>
    </source>
</evidence>
<dbReference type="Proteomes" id="UP000184277">
    <property type="component" value="Unassembled WGS sequence"/>
</dbReference>
<reference evidence="6" key="4">
    <citation type="submission" date="2017-01" db="EMBL/GenBank/DDBJ databases">
        <title>E. coli O antigen sequences.</title>
        <authorList>
            <person name="Liu Y."/>
            <person name="Fratamico P."/>
            <person name="Yan X."/>
            <person name="Ream A."/>
            <person name="DebRoy C."/>
            <person name="Wang W."/>
            <person name="Losada L."/>
            <person name="Sanka R."/>
            <person name="Brinkac L."/>
            <person name="Radune D."/>
            <person name="Meng J."/>
            <person name="Toro M."/>
            <person name="Li R."/>
        </authorList>
    </citation>
    <scope>NUCLEOTIDE SEQUENCE</scope>
    <source>
        <strain evidence="6">O131</strain>
    </source>
</reference>
<reference evidence="7" key="2">
    <citation type="journal article" date="2016" name="PLoS ONE">
        <title>Comparison of O-Antigen Gene Clusters of All O-Serogroups of Escherichia coli and Proposal for Adopting a New Nomenclature for O-Typing.</title>
        <authorList>
            <person name="DebRoy C."/>
            <person name="Fratamico P.M."/>
            <person name="Yan X."/>
            <person name="Baranzoni G."/>
            <person name="Liu Y."/>
            <person name="Needleman D.S."/>
            <person name="Tebbs R."/>
            <person name="O'Connell C.D."/>
            <person name="Allred A."/>
            <person name="Swimley M."/>
            <person name="Mwangi M."/>
            <person name="Kapur V."/>
            <person name="Raygoza Garay J.A."/>
            <person name="Roberts E.L."/>
            <person name="Katani R."/>
        </authorList>
    </citation>
    <scope>NUCLEOTIDE SEQUENCE</scope>
    <source>
        <strain evidence="7">S 239</strain>
    </source>
</reference>
<dbReference type="RefSeq" id="WP_032264589.1">
    <property type="nucleotide sequence ID" value="NZ_BFHM01000022.1"/>
</dbReference>
<dbReference type="EMBL" id="KJ755544">
    <property type="protein sequence ID" value="AIG62396.1"/>
    <property type="molecule type" value="Genomic_DNA"/>
</dbReference>
<dbReference type="Gene3D" id="3.40.50.20">
    <property type="match status" value="1"/>
</dbReference>
<dbReference type="AlphaFoldDB" id="A0A0A8J8G3"/>
<keyword evidence="2 6" id="KW-0808">Transferase</keyword>
<evidence type="ECO:0000256" key="3">
    <source>
        <dbReference type="ARBA" id="ARBA00022737"/>
    </source>
</evidence>
<evidence type="ECO:0000256" key="1">
    <source>
        <dbReference type="ARBA" id="ARBA00007274"/>
    </source>
</evidence>
<dbReference type="InterPro" id="IPR018357">
    <property type="entry name" value="Hexapep_transf_CS"/>
</dbReference>